<dbReference type="GO" id="GO:0016757">
    <property type="term" value="F:glycosyltransferase activity"/>
    <property type="evidence" value="ECO:0007669"/>
    <property type="project" value="UniProtKB-KW"/>
</dbReference>
<evidence type="ECO:0000313" key="4">
    <source>
        <dbReference type="EMBL" id="MBI5171207.1"/>
    </source>
</evidence>
<evidence type="ECO:0000256" key="2">
    <source>
        <dbReference type="ARBA" id="ARBA00022679"/>
    </source>
</evidence>
<sequence length="393" mass="43828">MKLLFLTYRFPYPADRGDRLTVFHLLRTFHAAGHEVTLVTFVDGSEPAESMERVAPFCARVETVHLPKWRSWLQAWLGLPRLQPSQVSYFESARMSALLERLNAETKFDLVFSHLIRMAPYGAALDHPLKVLWIGDSLGLALARSMPFAPFWRRPGIAWERLRVDRFTGLVSRNFQDCWALSLDDLEDQKRLGVRQPTLVIHGVDERLFALERAVPATPRVVFLGNLSVPHNIDAAIHAAQDVWPLVRARAGEATLVLAGADPVPSVRRLGELPGVTVTGPLPDLLDLWRNASVMIAPLRFSTGIQNKVLEPMAAGVPVVTTRRVADALGAVDGEHLLTAEDPQGFADSVLRVLAEPGAAAERAERARRHVHERFSWNAAIRRCETLVAQARR</sequence>
<dbReference type="Proteomes" id="UP000696931">
    <property type="component" value="Unassembled WGS sequence"/>
</dbReference>
<dbReference type="EMBL" id="JACRIW010000122">
    <property type="protein sequence ID" value="MBI5171207.1"/>
    <property type="molecule type" value="Genomic_DNA"/>
</dbReference>
<organism evidence="4 5">
    <name type="scientific">Eiseniibacteriota bacterium</name>
    <dbReference type="NCBI Taxonomy" id="2212470"/>
    <lineage>
        <taxon>Bacteria</taxon>
        <taxon>Candidatus Eiseniibacteriota</taxon>
    </lineage>
</organism>
<dbReference type="SUPFAM" id="SSF53756">
    <property type="entry name" value="UDP-Glycosyltransferase/glycogen phosphorylase"/>
    <property type="match status" value="1"/>
</dbReference>
<dbReference type="Pfam" id="PF13579">
    <property type="entry name" value="Glyco_trans_4_4"/>
    <property type="match status" value="1"/>
</dbReference>
<evidence type="ECO:0000313" key="5">
    <source>
        <dbReference type="Proteomes" id="UP000696931"/>
    </source>
</evidence>
<evidence type="ECO:0000256" key="1">
    <source>
        <dbReference type="ARBA" id="ARBA00022676"/>
    </source>
</evidence>
<accession>A0A933WA07</accession>
<protein>
    <submittedName>
        <fullName evidence="4">Glycosyltransferase</fullName>
    </submittedName>
</protein>
<dbReference type="PANTHER" id="PTHR12526:SF510">
    <property type="entry name" value="D-INOSITOL 3-PHOSPHATE GLYCOSYLTRANSFERASE"/>
    <property type="match status" value="1"/>
</dbReference>
<keyword evidence="1" id="KW-0328">Glycosyltransferase</keyword>
<dbReference type="Gene3D" id="3.40.50.2000">
    <property type="entry name" value="Glycogen Phosphorylase B"/>
    <property type="match status" value="2"/>
</dbReference>
<reference evidence="4" key="1">
    <citation type="submission" date="2020-07" db="EMBL/GenBank/DDBJ databases">
        <title>Huge and variable diversity of episymbiotic CPR bacteria and DPANN archaea in groundwater ecosystems.</title>
        <authorList>
            <person name="He C.Y."/>
            <person name="Keren R."/>
            <person name="Whittaker M."/>
            <person name="Farag I.F."/>
            <person name="Doudna J."/>
            <person name="Cate J.H.D."/>
            <person name="Banfield J.F."/>
        </authorList>
    </citation>
    <scope>NUCLEOTIDE SEQUENCE</scope>
    <source>
        <strain evidence="4">NC_groundwater_1813_Pr3_B-0.1um_71_17</strain>
    </source>
</reference>
<proteinExistence type="predicted"/>
<dbReference type="AlphaFoldDB" id="A0A933WA07"/>
<dbReference type="PANTHER" id="PTHR12526">
    <property type="entry name" value="GLYCOSYLTRANSFERASE"/>
    <property type="match status" value="1"/>
</dbReference>
<evidence type="ECO:0000259" key="3">
    <source>
        <dbReference type="Pfam" id="PF13579"/>
    </source>
</evidence>
<name>A0A933WA07_UNCEI</name>
<keyword evidence="2" id="KW-0808">Transferase</keyword>
<dbReference type="CDD" id="cd03801">
    <property type="entry name" value="GT4_PimA-like"/>
    <property type="match status" value="1"/>
</dbReference>
<gene>
    <name evidence="4" type="ORF">HZA61_17100</name>
</gene>
<feature type="domain" description="Glycosyltransferase subfamily 4-like N-terminal" evidence="3">
    <location>
        <begin position="22"/>
        <end position="200"/>
    </location>
</feature>
<comment type="caution">
    <text evidence="4">The sequence shown here is derived from an EMBL/GenBank/DDBJ whole genome shotgun (WGS) entry which is preliminary data.</text>
</comment>
<dbReference type="InterPro" id="IPR028098">
    <property type="entry name" value="Glyco_trans_4-like_N"/>
</dbReference>
<dbReference type="Pfam" id="PF13692">
    <property type="entry name" value="Glyco_trans_1_4"/>
    <property type="match status" value="1"/>
</dbReference>